<organism evidence="2 3">
    <name type="scientific">Saxophila tyrrhenica</name>
    <dbReference type="NCBI Taxonomy" id="1690608"/>
    <lineage>
        <taxon>Eukaryota</taxon>
        <taxon>Fungi</taxon>
        <taxon>Dikarya</taxon>
        <taxon>Ascomycota</taxon>
        <taxon>Pezizomycotina</taxon>
        <taxon>Dothideomycetes</taxon>
        <taxon>Dothideomycetidae</taxon>
        <taxon>Mycosphaerellales</taxon>
        <taxon>Extremaceae</taxon>
        <taxon>Saxophila</taxon>
    </lineage>
</organism>
<sequence>MPHKHVRRKGANETDFNLAPSQVAKPLATRAPKTAAKKVKAKRPKPETGKGYKHDDTPRAFSRMLALQASKKRQRSGLDDGDDTRASRKKQRKAASQGAGTTEVAPTATAQGPSSEVPKILPGERLGDFAARVDHALPVTGLARKGKVQVDGVKERQTKTERRLQKMYASWREDEARLKEKEEERQEEEEEAEEERDAELGGKQAQFPDSNRKSKKRRRMVGEQGGDDDDPWAELAARREQRKGLHDVVQAPPSFKTVPKEKFKVRNNARVDVENVPGTAGSLKRREELGDARREVIERYRAMMGKKKGQ</sequence>
<accession>A0AAV9P5P7</accession>
<feature type="compositionally biased region" description="Basic and acidic residues" evidence="1">
    <location>
        <begin position="171"/>
        <end position="184"/>
    </location>
</feature>
<dbReference type="AlphaFoldDB" id="A0AAV9P5P7"/>
<feature type="region of interest" description="Disordered" evidence="1">
    <location>
        <begin position="138"/>
        <end position="259"/>
    </location>
</feature>
<feature type="compositionally biased region" description="Acidic residues" evidence="1">
    <location>
        <begin position="185"/>
        <end position="197"/>
    </location>
</feature>
<feature type="compositionally biased region" description="Basic and acidic residues" evidence="1">
    <location>
        <begin position="44"/>
        <end position="58"/>
    </location>
</feature>
<feature type="compositionally biased region" description="Low complexity" evidence="1">
    <location>
        <begin position="24"/>
        <end position="34"/>
    </location>
</feature>
<feature type="region of interest" description="Disordered" evidence="1">
    <location>
        <begin position="1"/>
        <end position="123"/>
    </location>
</feature>
<dbReference type="PANTHER" id="PTHR40644:SF1">
    <property type="entry name" value="UPF0653 PROTEIN C607.02C"/>
    <property type="match status" value="1"/>
</dbReference>
<protein>
    <submittedName>
        <fullName evidence="2">Uncharacterized protein</fullName>
    </submittedName>
</protein>
<dbReference type="GeneID" id="89928873"/>
<dbReference type="EMBL" id="JAVRRT010000011">
    <property type="protein sequence ID" value="KAK5167838.1"/>
    <property type="molecule type" value="Genomic_DNA"/>
</dbReference>
<evidence type="ECO:0000313" key="3">
    <source>
        <dbReference type="Proteomes" id="UP001337655"/>
    </source>
</evidence>
<comment type="caution">
    <text evidence="2">The sequence shown here is derived from an EMBL/GenBank/DDBJ whole genome shotgun (WGS) entry which is preliminary data.</text>
</comment>
<gene>
    <name evidence="2" type="ORF">LTR77_007537</name>
</gene>
<dbReference type="Proteomes" id="UP001337655">
    <property type="component" value="Unassembled WGS sequence"/>
</dbReference>
<evidence type="ECO:0000313" key="2">
    <source>
        <dbReference type="EMBL" id="KAK5167838.1"/>
    </source>
</evidence>
<dbReference type="RefSeq" id="XP_064657544.1">
    <property type="nucleotide sequence ID" value="XM_064804774.1"/>
</dbReference>
<feature type="compositionally biased region" description="Basic and acidic residues" evidence="1">
    <location>
        <begin position="152"/>
        <end position="164"/>
    </location>
</feature>
<name>A0AAV9P5P7_9PEZI</name>
<evidence type="ECO:0000256" key="1">
    <source>
        <dbReference type="SAM" id="MobiDB-lite"/>
    </source>
</evidence>
<reference evidence="2 3" key="1">
    <citation type="submission" date="2023-08" db="EMBL/GenBank/DDBJ databases">
        <title>Black Yeasts Isolated from many extreme environments.</title>
        <authorList>
            <person name="Coleine C."/>
            <person name="Stajich J.E."/>
            <person name="Selbmann L."/>
        </authorList>
    </citation>
    <scope>NUCLEOTIDE SEQUENCE [LARGE SCALE GENOMIC DNA]</scope>
    <source>
        <strain evidence="2 3">CCFEE 5935</strain>
    </source>
</reference>
<keyword evidence="3" id="KW-1185">Reference proteome</keyword>
<proteinExistence type="predicted"/>
<feature type="compositionally biased region" description="Basic and acidic residues" evidence="1">
    <location>
        <begin position="236"/>
        <end position="246"/>
    </location>
</feature>
<dbReference type="PANTHER" id="PTHR40644">
    <property type="entry name" value="UPF0653 PROTEIN C607.02C"/>
    <property type="match status" value="1"/>
</dbReference>